<keyword evidence="2" id="KW-1185">Reference proteome</keyword>
<dbReference type="Gramene" id="RZC75011">
    <property type="protein sequence ID" value="RZC75011"/>
    <property type="gene ID" value="C5167_050488"/>
</dbReference>
<protein>
    <submittedName>
        <fullName evidence="1">Uncharacterized protein</fullName>
    </submittedName>
</protein>
<organism evidence="1 2">
    <name type="scientific">Papaver somniferum</name>
    <name type="common">Opium poppy</name>
    <dbReference type="NCBI Taxonomy" id="3469"/>
    <lineage>
        <taxon>Eukaryota</taxon>
        <taxon>Viridiplantae</taxon>
        <taxon>Streptophyta</taxon>
        <taxon>Embryophyta</taxon>
        <taxon>Tracheophyta</taxon>
        <taxon>Spermatophyta</taxon>
        <taxon>Magnoliopsida</taxon>
        <taxon>Ranunculales</taxon>
        <taxon>Papaveraceae</taxon>
        <taxon>Papaveroideae</taxon>
        <taxon>Papaver</taxon>
    </lineage>
</organism>
<accession>A0A4Y7KSC3</accession>
<proteinExistence type="predicted"/>
<evidence type="ECO:0000313" key="2">
    <source>
        <dbReference type="Proteomes" id="UP000316621"/>
    </source>
</evidence>
<dbReference type="Proteomes" id="UP000316621">
    <property type="component" value="Chromosome 8"/>
</dbReference>
<gene>
    <name evidence="1" type="ORF">C5167_050488</name>
</gene>
<dbReference type="EMBL" id="CM010722">
    <property type="protein sequence ID" value="RZC75011.1"/>
    <property type="molecule type" value="Genomic_DNA"/>
</dbReference>
<evidence type="ECO:0000313" key="1">
    <source>
        <dbReference type="EMBL" id="RZC75011.1"/>
    </source>
</evidence>
<dbReference type="AlphaFoldDB" id="A0A4Y7KSC3"/>
<name>A0A4Y7KSC3_PAPSO</name>
<sequence>MGSCKAVVGIATREATAMGQWILVTGMLNDDLIKIVKVKEKMPIWLSSYKKKRFQASLLSAQMLMAWKIC</sequence>
<reference evidence="1 2" key="1">
    <citation type="journal article" date="2018" name="Science">
        <title>The opium poppy genome and morphinan production.</title>
        <authorList>
            <person name="Guo L."/>
            <person name="Winzer T."/>
            <person name="Yang X."/>
            <person name="Li Y."/>
            <person name="Ning Z."/>
            <person name="He Z."/>
            <person name="Teodor R."/>
            <person name="Lu Y."/>
            <person name="Bowser T.A."/>
            <person name="Graham I.A."/>
            <person name="Ye K."/>
        </authorList>
    </citation>
    <scope>NUCLEOTIDE SEQUENCE [LARGE SCALE GENOMIC DNA]</scope>
    <source>
        <strain evidence="2">cv. HN1</strain>
        <tissue evidence="1">Leaves</tissue>
    </source>
</reference>